<feature type="compositionally biased region" description="Basic and acidic residues" evidence="1">
    <location>
        <begin position="134"/>
        <end position="146"/>
    </location>
</feature>
<name>A0A6A5X9T5_9PLEO</name>
<protein>
    <submittedName>
        <fullName evidence="2">Uncharacterized protein</fullName>
    </submittedName>
</protein>
<dbReference type="GeneID" id="54291645"/>
<feature type="compositionally biased region" description="Low complexity" evidence="1">
    <location>
        <begin position="108"/>
        <end position="119"/>
    </location>
</feature>
<feature type="compositionally biased region" description="Low complexity" evidence="1">
    <location>
        <begin position="35"/>
        <end position="45"/>
    </location>
</feature>
<dbReference type="AlphaFoldDB" id="A0A6A5X9T5"/>
<keyword evidence="3" id="KW-1185">Reference proteome</keyword>
<proteinExistence type="predicted"/>
<evidence type="ECO:0000256" key="1">
    <source>
        <dbReference type="SAM" id="MobiDB-lite"/>
    </source>
</evidence>
<feature type="region of interest" description="Disordered" evidence="1">
    <location>
        <begin position="80"/>
        <end position="185"/>
    </location>
</feature>
<dbReference type="OrthoDB" id="3688221at2759"/>
<feature type="region of interest" description="Disordered" evidence="1">
    <location>
        <begin position="29"/>
        <end position="64"/>
    </location>
</feature>
<gene>
    <name evidence="2" type="ORF">BU24DRAFT_497214</name>
</gene>
<feature type="compositionally biased region" description="Basic and acidic residues" evidence="1">
    <location>
        <begin position="80"/>
        <end position="94"/>
    </location>
</feature>
<dbReference type="Proteomes" id="UP000799778">
    <property type="component" value="Unassembled WGS sequence"/>
</dbReference>
<reference evidence="2" key="1">
    <citation type="journal article" date="2020" name="Stud. Mycol.">
        <title>101 Dothideomycetes genomes: a test case for predicting lifestyles and emergence of pathogens.</title>
        <authorList>
            <person name="Haridas S."/>
            <person name="Albert R."/>
            <person name="Binder M."/>
            <person name="Bloem J."/>
            <person name="Labutti K."/>
            <person name="Salamov A."/>
            <person name="Andreopoulos B."/>
            <person name="Baker S."/>
            <person name="Barry K."/>
            <person name="Bills G."/>
            <person name="Bluhm B."/>
            <person name="Cannon C."/>
            <person name="Castanera R."/>
            <person name="Culley D."/>
            <person name="Daum C."/>
            <person name="Ezra D."/>
            <person name="Gonzalez J."/>
            <person name="Henrissat B."/>
            <person name="Kuo A."/>
            <person name="Liang C."/>
            <person name="Lipzen A."/>
            <person name="Lutzoni F."/>
            <person name="Magnuson J."/>
            <person name="Mondo S."/>
            <person name="Nolan M."/>
            <person name="Ohm R."/>
            <person name="Pangilinan J."/>
            <person name="Park H.-J."/>
            <person name="Ramirez L."/>
            <person name="Alfaro M."/>
            <person name="Sun H."/>
            <person name="Tritt A."/>
            <person name="Yoshinaga Y."/>
            <person name="Zwiers L.-H."/>
            <person name="Turgeon B."/>
            <person name="Goodwin S."/>
            <person name="Spatafora J."/>
            <person name="Crous P."/>
            <person name="Grigoriev I."/>
        </authorList>
    </citation>
    <scope>NUCLEOTIDE SEQUENCE</scope>
    <source>
        <strain evidence="2">CBS 175.79</strain>
    </source>
</reference>
<accession>A0A6A5X9T5</accession>
<evidence type="ECO:0000313" key="2">
    <source>
        <dbReference type="EMBL" id="KAF2009626.1"/>
    </source>
</evidence>
<organism evidence="2 3">
    <name type="scientific">Aaosphaeria arxii CBS 175.79</name>
    <dbReference type="NCBI Taxonomy" id="1450172"/>
    <lineage>
        <taxon>Eukaryota</taxon>
        <taxon>Fungi</taxon>
        <taxon>Dikarya</taxon>
        <taxon>Ascomycota</taxon>
        <taxon>Pezizomycotina</taxon>
        <taxon>Dothideomycetes</taxon>
        <taxon>Pleosporomycetidae</taxon>
        <taxon>Pleosporales</taxon>
        <taxon>Pleosporales incertae sedis</taxon>
        <taxon>Aaosphaeria</taxon>
    </lineage>
</organism>
<evidence type="ECO:0000313" key="3">
    <source>
        <dbReference type="Proteomes" id="UP000799778"/>
    </source>
</evidence>
<sequence>MTSPTPPMDESVLINSETHCTLLQRLLEEINEGMSSIPSSPKSSPTRQSDAGYDAGSSSRSSIWTATSLVARDVRDKLKAADEARRQKQTRKESLPVATTTAKKRTLDSPSDSPGISPIKRSRTTFESFGIDNIDDRNSGFTERRSSLGPVPQVSSYRPEFVLPHGTPPSTPQSRKRLVDSDHESPISWSPTWMKPFHLVDNEKSSVYMNRHGEG</sequence>
<dbReference type="EMBL" id="ML978078">
    <property type="protein sequence ID" value="KAF2009626.1"/>
    <property type="molecule type" value="Genomic_DNA"/>
</dbReference>
<dbReference type="RefSeq" id="XP_033377965.1">
    <property type="nucleotide sequence ID" value="XM_033534248.1"/>
</dbReference>